<dbReference type="PANTHER" id="PTHR43553">
    <property type="entry name" value="HEAVY METAL TRANSPORTER"/>
    <property type="match status" value="1"/>
</dbReference>
<dbReference type="InterPro" id="IPR003593">
    <property type="entry name" value="AAA+_ATPase"/>
</dbReference>
<feature type="domain" description="ABC transporter" evidence="4">
    <location>
        <begin position="2"/>
        <end position="241"/>
    </location>
</feature>
<dbReference type="GO" id="GO:0016887">
    <property type="term" value="F:ATP hydrolysis activity"/>
    <property type="evidence" value="ECO:0007669"/>
    <property type="project" value="InterPro"/>
</dbReference>
<dbReference type="SMART" id="SM00382">
    <property type="entry name" value="AAA"/>
    <property type="match status" value="1"/>
</dbReference>
<dbReference type="STRING" id="2754.EH55_03340"/>
<keyword evidence="1" id="KW-0813">Transport</keyword>
<evidence type="ECO:0000256" key="2">
    <source>
        <dbReference type="ARBA" id="ARBA00022741"/>
    </source>
</evidence>
<dbReference type="InterPro" id="IPR027417">
    <property type="entry name" value="P-loop_NTPase"/>
</dbReference>
<dbReference type="AlphaFoldDB" id="A0A073IST9"/>
<dbReference type="PROSITE" id="PS50893">
    <property type="entry name" value="ABC_TRANSPORTER_2"/>
    <property type="match status" value="1"/>
</dbReference>
<evidence type="ECO:0000259" key="4">
    <source>
        <dbReference type="PROSITE" id="PS50893"/>
    </source>
</evidence>
<protein>
    <recommendedName>
        <fullName evidence="4">ABC transporter domain-containing protein</fullName>
    </recommendedName>
</protein>
<keyword evidence="6" id="KW-1185">Reference proteome</keyword>
<dbReference type="InterPro" id="IPR003439">
    <property type="entry name" value="ABC_transporter-like_ATP-bd"/>
</dbReference>
<sequence>MIRIENLSFIYEGSEKKALSSLSLHIPKGSFAGVTGASCSGKSTLLRAVAGIVPHFMRGRFFGAVKVNGVDTLDTSPQKLAATVGFLGEDIESQMICETVEEEILFGLENFAVPHGEIEGRIERVMEMFSLAPLRKRKISSLSGGQRQKTALAAVIALSPQLLILDNPSAELDPVATESLYEALSALNSRGVTIVTAEQKPGILCRFATHMTVMSEGRAVLNGSAQQVMDETELLRSAGVMLPRRAELSGRLAAEGLYRGGTPLNIPSAAEMIRGMAQ</sequence>
<dbReference type="InterPro" id="IPR015856">
    <property type="entry name" value="ABC_transpr_CbiO/EcfA_su"/>
</dbReference>
<dbReference type="GO" id="GO:0042626">
    <property type="term" value="F:ATPase-coupled transmembrane transporter activity"/>
    <property type="evidence" value="ECO:0007669"/>
    <property type="project" value="TreeGrafter"/>
</dbReference>
<dbReference type="eggNOG" id="COG1122">
    <property type="taxonomic scope" value="Bacteria"/>
</dbReference>
<dbReference type="CDD" id="cd03225">
    <property type="entry name" value="ABC_cobalt_CbiO_domain1"/>
    <property type="match status" value="1"/>
</dbReference>
<dbReference type="GO" id="GO:0043190">
    <property type="term" value="C:ATP-binding cassette (ABC) transporter complex"/>
    <property type="evidence" value="ECO:0007669"/>
    <property type="project" value="TreeGrafter"/>
</dbReference>
<accession>A0A073IST9</accession>
<reference evidence="5 6" key="1">
    <citation type="submission" date="2014-04" db="EMBL/GenBank/DDBJ databases">
        <title>Draft Genome Sequence of Synergistes jonesii.</title>
        <authorList>
            <person name="Coil D.A."/>
            <person name="Eisen J.A."/>
            <person name="Holland-Moritz H.E."/>
        </authorList>
    </citation>
    <scope>NUCLEOTIDE SEQUENCE [LARGE SCALE GENOMIC DNA]</scope>
    <source>
        <strain evidence="5 6">78-1</strain>
    </source>
</reference>
<evidence type="ECO:0000313" key="6">
    <source>
        <dbReference type="Proteomes" id="UP000027665"/>
    </source>
</evidence>
<organism evidence="5 6">
    <name type="scientific">Synergistes jonesii</name>
    <dbReference type="NCBI Taxonomy" id="2754"/>
    <lineage>
        <taxon>Bacteria</taxon>
        <taxon>Thermotogati</taxon>
        <taxon>Synergistota</taxon>
        <taxon>Synergistia</taxon>
        <taxon>Synergistales</taxon>
        <taxon>Synergistaceae</taxon>
        <taxon>Synergistes</taxon>
    </lineage>
</organism>
<evidence type="ECO:0000256" key="1">
    <source>
        <dbReference type="ARBA" id="ARBA00022448"/>
    </source>
</evidence>
<evidence type="ECO:0000313" key="5">
    <source>
        <dbReference type="EMBL" id="KEJ92506.1"/>
    </source>
</evidence>
<name>A0A073IST9_9BACT</name>
<dbReference type="SUPFAM" id="SSF52540">
    <property type="entry name" value="P-loop containing nucleoside triphosphate hydrolases"/>
    <property type="match status" value="1"/>
</dbReference>
<proteinExistence type="predicted"/>
<gene>
    <name evidence="5" type="ORF">EH55_03340</name>
</gene>
<dbReference type="Proteomes" id="UP000027665">
    <property type="component" value="Unassembled WGS sequence"/>
</dbReference>
<comment type="caution">
    <text evidence="5">The sequence shown here is derived from an EMBL/GenBank/DDBJ whole genome shotgun (WGS) entry which is preliminary data.</text>
</comment>
<keyword evidence="2" id="KW-0547">Nucleotide-binding</keyword>
<dbReference type="RefSeq" id="WP_037975607.1">
    <property type="nucleotide sequence ID" value="NZ_JMKI01000026.1"/>
</dbReference>
<dbReference type="OrthoDB" id="501320at2"/>
<dbReference type="InterPro" id="IPR050095">
    <property type="entry name" value="ECF_ABC_transporter_ATP-bd"/>
</dbReference>
<dbReference type="EMBL" id="JMKI01000026">
    <property type="protein sequence ID" value="KEJ92506.1"/>
    <property type="molecule type" value="Genomic_DNA"/>
</dbReference>
<dbReference type="GeneID" id="90983380"/>
<dbReference type="Gene3D" id="3.40.50.300">
    <property type="entry name" value="P-loop containing nucleotide triphosphate hydrolases"/>
    <property type="match status" value="1"/>
</dbReference>
<dbReference type="Pfam" id="PF00005">
    <property type="entry name" value="ABC_tran"/>
    <property type="match status" value="1"/>
</dbReference>
<evidence type="ECO:0000256" key="3">
    <source>
        <dbReference type="ARBA" id="ARBA00022840"/>
    </source>
</evidence>
<dbReference type="GO" id="GO:0005524">
    <property type="term" value="F:ATP binding"/>
    <property type="evidence" value="ECO:0007669"/>
    <property type="project" value="UniProtKB-KW"/>
</dbReference>
<keyword evidence="3" id="KW-0067">ATP-binding</keyword>